<comment type="caution">
    <text evidence="1">The sequence shown here is derived from an EMBL/GenBank/DDBJ whole genome shotgun (WGS) entry which is preliminary data.</text>
</comment>
<evidence type="ECO:0000313" key="1">
    <source>
        <dbReference type="EMBL" id="CAG8660863.1"/>
    </source>
</evidence>
<keyword evidence="2" id="KW-1185">Reference proteome</keyword>
<dbReference type="EMBL" id="CAJVPU010017670">
    <property type="protein sequence ID" value="CAG8660863.1"/>
    <property type="molecule type" value="Genomic_DNA"/>
</dbReference>
<dbReference type="Proteomes" id="UP000789702">
    <property type="component" value="Unassembled WGS sequence"/>
</dbReference>
<organism evidence="1 2">
    <name type="scientific">Dentiscutata heterogama</name>
    <dbReference type="NCBI Taxonomy" id="1316150"/>
    <lineage>
        <taxon>Eukaryota</taxon>
        <taxon>Fungi</taxon>
        <taxon>Fungi incertae sedis</taxon>
        <taxon>Mucoromycota</taxon>
        <taxon>Glomeromycotina</taxon>
        <taxon>Glomeromycetes</taxon>
        <taxon>Diversisporales</taxon>
        <taxon>Gigasporaceae</taxon>
        <taxon>Dentiscutata</taxon>
    </lineage>
</organism>
<evidence type="ECO:0000313" key="2">
    <source>
        <dbReference type="Proteomes" id="UP000789702"/>
    </source>
</evidence>
<sequence length="125" mass="13959">MDISKPLKSSENFNSFENSRDSVSSSGSEDFILSIGSHGYFLNNGSSANCFCDQCSGRRIPLYTCKGESCRTNQKYYYSRKSRINSESSISFEKSLINESSDSVVDKDLPEIWSNACSEALENFP</sequence>
<name>A0ACA9NNB9_9GLOM</name>
<gene>
    <name evidence="1" type="ORF">DHETER_LOCUS9744</name>
</gene>
<protein>
    <submittedName>
        <fullName evidence="1">13925_t:CDS:1</fullName>
    </submittedName>
</protein>
<proteinExistence type="predicted"/>
<accession>A0ACA9NNB9</accession>
<reference evidence="1" key="1">
    <citation type="submission" date="2021-06" db="EMBL/GenBank/DDBJ databases">
        <authorList>
            <person name="Kallberg Y."/>
            <person name="Tangrot J."/>
            <person name="Rosling A."/>
        </authorList>
    </citation>
    <scope>NUCLEOTIDE SEQUENCE</scope>
    <source>
        <strain evidence="1">IL203A</strain>
    </source>
</reference>